<dbReference type="AlphaFoldDB" id="Q9U4Z4"/>
<feature type="chain" id="PRO_5004335070" evidence="2">
    <location>
        <begin position="19"/>
        <end position="231"/>
    </location>
</feature>
<dbReference type="OrthoDB" id="6625994at2759"/>
<organism evidence="3">
    <name type="scientific">Manduca sexta</name>
    <name type="common">Tobacco hawkmoth</name>
    <name type="synonym">Tobacco hornworm</name>
    <dbReference type="NCBI Taxonomy" id="7130"/>
    <lineage>
        <taxon>Eukaryota</taxon>
        <taxon>Metazoa</taxon>
        <taxon>Ecdysozoa</taxon>
        <taxon>Arthropoda</taxon>
        <taxon>Hexapoda</taxon>
        <taxon>Insecta</taxon>
        <taxon>Pterygota</taxon>
        <taxon>Neoptera</taxon>
        <taxon>Endopterygota</taxon>
        <taxon>Lepidoptera</taxon>
        <taxon>Glossata</taxon>
        <taxon>Ditrysia</taxon>
        <taxon>Bombycoidea</taxon>
        <taxon>Sphingidae</taxon>
        <taxon>Sphinginae</taxon>
        <taxon>Sphingini</taxon>
        <taxon>Manduca</taxon>
    </lineage>
</organism>
<evidence type="ECO:0000256" key="1">
    <source>
        <dbReference type="SAM" id="MobiDB-lite"/>
    </source>
</evidence>
<feature type="region of interest" description="Disordered" evidence="1">
    <location>
        <begin position="124"/>
        <end position="145"/>
    </location>
</feature>
<name>Q9U4Z4_MANSE</name>
<accession>Q9U4Z4</accession>
<dbReference type="Gene3D" id="1.10.2080.10">
    <property type="entry name" value="Insect odorant-binding protein A10/Ejaculatory bulb-specific protein 3"/>
    <property type="match status" value="1"/>
</dbReference>
<dbReference type="EMBL" id="AF117594">
    <property type="protein sequence ID" value="AAF16716.1"/>
    <property type="molecule type" value="mRNA"/>
</dbReference>
<evidence type="ECO:0000313" key="3">
    <source>
        <dbReference type="EMBL" id="AAF16716.1"/>
    </source>
</evidence>
<sequence>MKPVTAAILISLACMVQCGKDMYTSRYDSMNVDDVIGNHRLLHAYIKCMLDEGRCTAEGRELKKHITDALQTGCSRCTDAQKKAIRHVIKHLIEHEHDFWALLVEKYDPHRIYTTKYEAEMKRTMRSKEQMSESGAGHEKADMKMMGDGPGYKKADMKMMEGGSGHEKADMKMMEGGPGHEKADMKMMEGGPGHEKADMKMMEGGPGHEKADMKMMDKMSSKTGMAEKKGA</sequence>
<dbReference type="PANTHER" id="PTHR11257:SF13">
    <property type="entry name" value="GEO07322P1"/>
    <property type="match status" value="1"/>
</dbReference>
<protein>
    <submittedName>
        <fullName evidence="3">Sensory appendage protein 5</fullName>
    </submittedName>
</protein>
<keyword evidence="2" id="KW-0732">Signal</keyword>
<reference evidence="3" key="1">
    <citation type="journal article" date="1999" name="Insect Mol. Biol.">
        <title>Diversity of odourant binding proteins revealed by an expressed sequence tag project on male Manduca sexta moth antennae.</title>
        <authorList>
            <person name="Robertson H.M."/>
            <person name="Martos R."/>
            <person name="Sears C.R."/>
            <person name="Todres E.Z."/>
            <person name="Walden K.K.O."/>
            <person name="Nardi J.B."/>
        </authorList>
    </citation>
    <scope>NUCLEOTIDE SEQUENCE</scope>
</reference>
<proteinExistence type="evidence at transcript level"/>
<dbReference type="SUPFAM" id="SSF100910">
    <property type="entry name" value="Chemosensory protein Csp2"/>
    <property type="match status" value="1"/>
</dbReference>
<dbReference type="InterPro" id="IPR036682">
    <property type="entry name" value="OS_D_A10/PebIII_sf"/>
</dbReference>
<dbReference type="Pfam" id="PF03392">
    <property type="entry name" value="OS-D"/>
    <property type="match status" value="1"/>
</dbReference>
<dbReference type="PANTHER" id="PTHR11257">
    <property type="entry name" value="CHEMOSENSORY PROTEIN-RELATED"/>
    <property type="match status" value="1"/>
</dbReference>
<dbReference type="InterPro" id="IPR005055">
    <property type="entry name" value="A10/PebIII"/>
</dbReference>
<feature type="signal peptide" evidence="2">
    <location>
        <begin position="1"/>
        <end position="18"/>
    </location>
</feature>
<evidence type="ECO:0000256" key="2">
    <source>
        <dbReference type="SAM" id="SignalP"/>
    </source>
</evidence>